<dbReference type="SUPFAM" id="SSF51735">
    <property type="entry name" value="NAD(P)-binding Rossmann-fold domains"/>
    <property type="match status" value="1"/>
</dbReference>
<dbReference type="Pfam" id="PF18317">
    <property type="entry name" value="SDH_C"/>
    <property type="match status" value="1"/>
</dbReference>
<keyword evidence="4" id="KW-0560">Oxidoreductase</keyword>
<dbReference type="HAMAP" id="MF_00214">
    <property type="entry name" value="AroD"/>
    <property type="match status" value="1"/>
</dbReference>
<dbReference type="SUPFAM" id="SSF51569">
    <property type="entry name" value="Aldolase"/>
    <property type="match status" value="1"/>
</dbReference>
<keyword evidence="5" id="KW-0057">Aromatic amino acid biosynthesis</keyword>
<dbReference type="CDD" id="cd00502">
    <property type="entry name" value="DHQase_I"/>
    <property type="match status" value="1"/>
</dbReference>
<dbReference type="InterPro" id="IPR022893">
    <property type="entry name" value="Shikimate_DH_fam"/>
</dbReference>
<feature type="domain" description="Shikimate dehydrogenase substrate binding N-terminal" evidence="7">
    <location>
        <begin position="239"/>
        <end position="319"/>
    </location>
</feature>
<dbReference type="FunFam" id="3.20.20.70:FF:000142">
    <property type="entry name" value="bifunctional 3-dehydroquinate dehydratase/shikimate dehydrogenase, chloroplastic"/>
    <property type="match status" value="1"/>
</dbReference>
<dbReference type="Pfam" id="PF01488">
    <property type="entry name" value="Shikimate_DH"/>
    <property type="match status" value="1"/>
</dbReference>
<dbReference type="InterPro" id="IPR013708">
    <property type="entry name" value="Shikimate_DH-bd_N"/>
</dbReference>
<dbReference type="AlphaFoldDB" id="A0AAX6I6F3"/>
<dbReference type="NCBIfam" id="TIGR00507">
    <property type="entry name" value="aroE"/>
    <property type="match status" value="1"/>
</dbReference>
<evidence type="ECO:0000259" key="8">
    <source>
        <dbReference type="Pfam" id="PF18317"/>
    </source>
</evidence>
<keyword evidence="2" id="KW-0028">Amino-acid biosynthesis</keyword>
<dbReference type="EMBL" id="JANAVB010004600">
    <property type="protein sequence ID" value="KAJ6848334.1"/>
    <property type="molecule type" value="Genomic_DNA"/>
</dbReference>
<feature type="domain" description="Quinate/shikimate 5-dehydrogenase/glutamyl-tRNA reductase" evidence="6">
    <location>
        <begin position="359"/>
        <end position="417"/>
    </location>
</feature>
<dbReference type="InterPro" id="IPR036291">
    <property type="entry name" value="NAD(P)-bd_dom_sf"/>
</dbReference>
<dbReference type="InterPro" id="IPR011342">
    <property type="entry name" value="Shikimate_DH"/>
</dbReference>
<evidence type="ECO:0000256" key="2">
    <source>
        <dbReference type="ARBA" id="ARBA00022605"/>
    </source>
</evidence>
<dbReference type="Gene3D" id="3.20.20.70">
    <property type="entry name" value="Aldolase class I"/>
    <property type="match status" value="1"/>
</dbReference>
<evidence type="ECO:0000256" key="4">
    <source>
        <dbReference type="ARBA" id="ARBA00023002"/>
    </source>
</evidence>
<accession>A0AAX6I6F3</accession>
<dbReference type="GO" id="GO:0004764">
    <property type="term" value="F:shikimate 3-dehydrogenase (NADP+) activity"/>
    <property type="evidence" value="ECO:0007669"/>
    <property type="project" value="UniProtKB-EC"/>
</dbReference>
<dbReference type="GO" id="GO:0009423">
    <property type="term" value="P:chorismate biosynthetic process"/>
    <property type="evidence" value="ECO:0007669"/>
    <property type="project" value="TreeGrafter"/>
</dbReference>
<dbReference type="FunFam" id="3.40.50.720:FF:000172">
    <property type="entry name" value="Bifunctional 3-dehydroquinate dehydratase/shikimate dehydrogenase, chloroplastic"/>
    <property type="match status" value="1"/>
</dbReference>
<evidence type="ECO:0000259" key="6">
    <source>
        <dbReference type="Pfam" id="PF01488"/>
    </source>
</evidence>
<evidence type="ECO:0000313" key="10">
    <source>
        <dbReference type="Proteomes" id="UP001140949"/>
    </source>
</evidence>
<evidence type="ECO:0000313" key="9">
    <source>
        <dbReference type="EMBL" id="KAJ6848334.1"/>
    </source>
</evidence>
<dbReference type="Pfam" id="PF08501">
    <property type="entry name" value="Shikimate_dh_N"/>
    <property type="match status" value="1"/>
</dbReference>
<dbReference type="GO" id="GO:0008652">
    <property type="term" value="P:amino acid biosynthetic process"/>
    <property type="evidence" value="ECO:0007669"/>
    <property type="project" value="UniProtKB-KW"/>
</dbReference>
<name>A0AAX6I6F3_IRIPA</name>
<dbReference type="GO" id="GO:0003855">
    <property type="term" value="F:3-dehydroquinate dehydratase activity"/>
    <property type="evidence" value="ECO:0007669"/>
    <property type="project" value="InterPro"/>
</dbReference>
<dbReference type="GO" id="GO:0009073">
    <property type="term" value="P:aromatic amino acid family biosynthetic process"/>
    <property type="evidence" value="ECO:0007669"/>
    <property type="project" value="UniProtKB-KW"/>
</dbReference>
<dbReference type="InterPro" id="IPR013785">
    <property type="entry name" value="Aldolase_TIM"/>
</dbReference>
<dbReference type="Gene3D" id="3.40.50.10860">
    <property type="entry name" value="Leucine Dehydrogenase, chain A, domain 1"/>
    <property type="match status" value="1"/>
</dbReference>
<dbReference type="GO" id="GO:0019632">
    <property type="term" value="P:shikimate metabolic process"/>
    <property type="evidence" value="ECO:0007669"/>
    <property type="project" value="InterPro"/>
</dbReference>
<evidence type="ECO:0000256" key="3">
    <source>
        <dbReference type="ARBA" id="ARBA00022857"/>
    </source>
</evidence>
<keyword evidence="10" id="KW-1185">Reference proteome</keyword>
<reference evidence="9" key="1">
    <citation type="journal article" date="2023" name="GigaByte">
        <title>Genome assembly of the bearded iris, Iris pallida Lam.</title>
        <authorList>
            <person name="Bruccoleri R.E."/>
            <person name="Oakeley E.J."/>
            <person name="Faust A.M.E."/>
            <person name="Altorfer M."/>
            <person name="Dessus-Babus S."/>
            <person name="Burckhardt D."/>
            <person name="Oertli M."/>
            <person name="Naumann U."/>
            <person name="Petersen F."/>
            <person name="Wong J."/>
        </authorList>
    </citation>
    <scope>NUCLEOTIDE SEQUENCE</scope>
    <source>
        <strain evidence="9">GSM-AAB239-AS_SAM_17_03QT</strain>
    </source>
</reference>
<keyword evidence="3" id="KW-0521">NADP</keyword>
<evidence type="ECO:0000256" key="1">
    <source>
        <dbReference type="ARBA" id="ARBA00012962"/>
    </source>
</evidence>
<gene>
    <name evidence="9" type="ORF">M6B38_273795</name>
</gene>
<evidence type="ECO:0000259" key="7">
    <source>
        <dbReference type="Pfam" id="PF08501"/>
    </source>
</evidence>
<dbReference type="GO" id="GO:0050661">
    <property type="term" value="F:NADP binding"/>
    <property type="evidence" value="ECO:0007669"/>
    <property type="project" value="InterPro"/>
</dbReference>
<evidence type="ECO:0000256" key="5">
    <source>
        <dbReference type="ARBA" id="ARBA00023141"/>
    </source>
</evidence>
<dbReference type="Pfam" id="PF01487">
    <property type="entry name" value="DHquinase_I"/>
    <property type="match status" value="1"/>
</dbReference>
<dbReference type="InterPro" id="IPR041121">
    <property type="entry name" value="SDH_C"/>
</dbReference>
<proteinExistence type="inferred from homology"/>
<dbReference type="SUPFAM" id="SSF53223">
    <property type="entry name" value="Aminoacid dehydrogenase-like, N-terminal domain"/>
    <property type="match status" value="1"/>
</dbReference>
<dbReference type="CDD" id="cd01065">
    <property type="entry name" value="NAD_bind_Shikimate_DH"/>
    <property type="match status" value="1"/>
</dbReference>
<dbReference type="InterPro" id="IPR046346">
    <property type="entry name" value="Aminoacid_DH-like_N_sf"/>
</dbReference>
<dbReference type="PANTHER" id="PTHR21089:SF1">
    <property type="entry name" value="BIFUNCTIONAL 3-DEHYDROQUINATE DEHYDRATASE_SHIKIMATE DEHYDROGENASE, CHLOROPLASTIC"/>
    <property type="match status" value="1"/>
</dbReference>
<dbReference type="InterPro" id="IPR006151">
    <property type="entry name" value="Shikm_DH/Glu-tRNA_Rdtase"/>
</dbReference>
<dbReference type="PANTHER" id="PTHR21089">
    <property type="entry name" value="SHIKIMATE DEHYDROGENASE"/>
    <property type="match status" value="1"/>
</dbReference>
<feature type="domain" description="SDH C-terminal" evidence="8">
    <location>
        <begin position="481"/>
        <end position="510"/>
    </location>
</feature>
<dbReference type="Proteomes" id="UP001140949">
    <property type="component" value="Unassembled WGS sequence"/>
</dbReference>
<dbReference type="HAMAP" id="MF_00222">
    <property type="entry name" value="Shikimate_DH_AroE"/>
    <property type="match status" value="1"/>
</dbReference>
<dbReference type="NCBIfam" id="TIGR01093">
    <property type="entry name" value="aroD"/>
    <property type="match status" value="1"/>
</dbReference>
<dbReference type="EC" id="1.1.1.25" evidence="1"/>
<sequence>MATASLLCVPLVAKSVEEMKADMSAARSQGADLVEIRIDHLAAFDPRRDLVSLIRDRPIPVLITYRPKWEGGQYEGDDRKRFEALHLAMELGAEYVDIELKVAQEFLDFIPGKRPENTMLIVSSHNYQFTPSTEELGSLVARIQAVGADIVKIATTAVDICDVARMFQVLVHCQVPMIGLVMGERGVISRLLCPKFGGYLTFGTLGAGKESAPGQPTMTELLDVYRIKHIGPDTKVFGLIGKPLRQSKSPILHNAVFKALGLDAVYVPFLTDDLDKFLNTYSSPDFSGFSNTMPHKETAITCCHEVDPIAKSIRAVNTIIKKPADGKLVGYNTDYTGAISAIEDGIRGLEGKKYETVSPLDGRVFVVIGAGGAGKALAVGAKYKGAKVIVANRTYERAKELAELVGGQALTLAELENFQAGEGSVLANATPVGMYPNIHDTPLHSKKALSSYSVVFDAIYNPKVTKLMHEAGECGATLVSGVEMFLRQAMGQFELFTGSPAPADLMREIAMKIT</sequence>
<protein>
    <recommendedName>
        <fullName evidence="1">shikimate dehydrogenase (NADP(+))</fullName>
        <ecNumber evidence="1">1.1.1.25</ecNumber>
    </recommendedName>
</protein>
<organism evidence="9 10">
    <name type="scientific">Iris pallida</name>
    <name type="common">Sweet iris</name>
    <dbReference type="NCBI Taxonomy" id="29817"/>
    <lineage>
        <taxon>Eukaryota</taxon>
        <taxon>Viridiplantae</taxon>
        <taxon>Streptophyta</taxon>
        <taxon>Embryophyta</taxon>
        <taxon>Tracheophyta</taxon>
        <taxon>Spermatophyta</taxon>
        <taxon>Magnoliopsida</taxon>
        <taxon>Liliopsida</taxon>
        <taxon>Asparagales</taxon>
        <taxon>Iridaceae</taxon>
        <taxon>Iridoideae</taxon>
        <taxon>Irideae</taxon>
        <taxon>Iris</taxon>
    </lineage>
</organism>
<dbReference type="InterPro" id="IPR001381">
    <property type="entry name" value="DHquinase_I"/>
</dbReference>
<comment type="caution">
    <text evidence="9">The sequence shown here is derived from an EMBL/GenBank/DDBJ whole genome shotgun (WGS) entry which is preliminary data.</text>
</comment>
<dbReference type="Gene3D" id="3.40.50.720">
    <property type="entry name" value="NAD(P)-binding Rossmann-like Domain"/>
    <property type="match status" value="1"/>
</dbReference>
<reference evidence="9" key="2">
    <citation type="submission" date="2023-04" db="EMBL/GenBank/DDBJ databases">
        <authorList>
            <person name="Bruccoleri R.E."/>
            <person name="Oakeley E.J."/>
            <person name="Faust A.-M."/>
            <person name="Dessus-Babus S."/>
            <person name="Altorfer M."/>
            <person name="Burckhardt D."/>
            <person name="Oertli M."/>
            <person name="Naumann U."/>
            <person name="Petersen F."/>
            <person name="Wong J."/>
        </authorList>
    </citation>
    <scope>NUCLEOTIDE SEQUENCE</scope>
    <source>
        <strain evidence="9">GSM-AAB239-AS_SAM_17_03QT</strain>
        <tissue evidence="9">Leaf</tissue>
    </source>
</reference>